<dbReference type="PANTHER" id="PTHR48207:SF3">
    <property type="entry name" value="SUCCINATE--HYDROXYMETHYLGLUTARATE COA-TRANSFERASE"/>
    <property type="match status" value="1"/>
</dbReference>
<organism evidence="2">
    <name type="scientific">marine metagenome</name>
    <dbReference type="NCBI Taxonomy" id="408172"/>
    <lineage>
        <taxon>unclassified sequences</taxon>
        <taxon>metagenomes</taxon>
        <taxon>ecological metagenomes</taxon>
    </lineage>
</organism>
<evidence type="ECO:0000313" key="2">
    <source>
        <dbReference type="EMBL" id="SVA46263.1"/>
    </source>
</evidence>
<dbReference type="EMBL" id="UINC01010400">
    <property type="protein sequence ID" value="SVA46263.1"/>
    <property type="molecule type" value="Genomic_DNA"/>
</dbReference>
<dbReference type="GO" id="GO:0008410">
    <property type="term" value="F:CoA-transferase activity"/>
    <property type="evidence" value="ECO:0007669"/>
    <property type="project" value="TreeGrafter"/>
</dbReference>
<proteinExistence type="predicted"/>
<name>A0A381W300_9ZZZZ</name>
<evidence type="ECO:0000256" key="1">
    <source>
        <dbReference type="ARBA" id="ARBA00022679"/>
    </source>
</evidence>
<dbReference type="Gene3D" id="3.40.50.10540">
    <property type="entry name" value="Crotonobetainyl-coa:carnitine coa-transferase, domain 1"/>
    <property type="match status" value="1"/>
</dbReference>
<sequence length="280" mass="30707">MPSKETSRRGPLSGIRVIDMTRILAGPFCTMNLGDMGAEIIKIEQPGKGDDTRSWGPPFAGDQAAYFLGINRNKKSVTLNLKDKRGQKILGDLLKNADILIENFKTGTLETWGFSEEWFKSKTPQLIRCSITGYGDKGPKAGMPGYDFLLQAESGLMSVTGEENGGPQKLGVAIVDVCTGQYAAMCILAALNARRNNGKGQRVDLSLFNTSLSMLINVASNYLIGEENPARYGNGHPNIVPYRDFPCNRVKLQLLSATICSSRNWQLPWITLNGWRISVS</sequence>
<keyword evidence="1" id="KW-0808">Transferase</keyword>
<dbReference type="AlphaFoldDB" id="A0A381W300"/>
<evidence type="ECO:0008006" key="3">
    <source>
        <dbReference type="Google" id="ProtNLM"/>
    </source>
</evidence>
<protein>
    <recommendedName>
        <fullName evidence="3">CoA transferase</fullName>
    </recommendedName>
</protein>
<dbReference type="InterPro" id="IPR050483">
    <property type="entry name" value="CoA-transferase_III_domain"/>
</dbReference>
<dbReference type="Pfam" id="PF02515">
    <property type="entry name" value="CoA_transf_3"/>
    <property type="match status" value="1"/>
</dbReference>
<dbReference type="InterPro" id="IPR023606">
    <property type="entry name" value="CoA-Trfase_III_dom_1_sf"/>
</dbReference>
<dbReference type="SUPFAM" id="SSF89796">
    <property type="entry name" value="CoA-transferase family III (CaiB/BaiF)"/>
    <property type="match status" value="1"/>
</dbReference>
<accession>A0A381W300</accession>
<gene>
    <name evidence="2" type="ORF">METZ01_LOCUS99117</name>
</gene>
<dbReference type="PANTHER" id="PTHR48207">
    <property type="entry name" value="SUCCINATE--HYDROXYMETHYLGLUTARATE COA-TRANSFERASE"/>
    <property type="match status" value="1"/>
</dbReference>
<dbReference type="InterPro" id="IPR003673">
    <property type="entry name" value="CoA-Trfase_fam_III"/>
</dbReference>
<reference evidence="2" key="1">
    <citation type="submission" date="2018-05" db="EMBL/GenBank/DDBJ databases">
        <authorList>
            <person name="Lanie J.A."/>
            <person name="Ng W.-L."/>
            <person name="Kazmierczak K.M."/>
            <person name="Andrzejewski T.M."/>
            <person name="Davidsen T.M."/>
            <person name="Wayne K.J."/>
            <person name="Tettelin H."/>
            <person name="Glass J.I."/>
            <person name="Rusch D."/>
            <person name="Podicherti R."/>
            <person name="Tsui H.-C.T."/>
            <person name="Winkler M.E."/>
        </authorList>
    </citation>
    <scope>NUCLEOTIDE SEQUENCE</scope>
</reference>